<gene>
    <name evidence="10" type="ORF">TCAL_00935</name>
</gene>
<dbReference type="InterPro" id="IPR058669">
    <property type="entry name" value="TPR_IPO7/11-like"/>
</dbReference>
<dbReference type="Gene3D" id="1.25.10.10">
    <property type="entry name" value="Leucine-rich Repeat Variant"/>
    <property type="match status" value="1"/>
</dbReference>
<evidence type="ECO:0000313" key="11">
    <source>
        <dbReference type="Proteomes" id="UP000318571"/>
    </source>
</evidence>
<dbReference type="InterPro" id="IPR001494">
    <property type="entry name" value="Importin-beta_N"/>
</dbReference>
<dbReference type="Pfam" id="PF03810">
    <property type="entry name" value="IBN_N"/>
    <property type="match status" value="1"/>
</dbReference>
<reference evidence="10 11" key="1">
    <citation type="journal article" date="2018" name="Nat. Ecol. Evol.">
        <title>Genomic signatures of mitonuclear coevolution across populations of Tigriopus californicus.</title>
        <authorList>
            <person name="Barreto F.S."/>
            <person name="Watson E.T."/>
            <person name="Lima T.G."/>
            <person name="Willett C.S."/>
            <person name="Edmands S."/>
            <person name="Li W."/>
            <person name="Burton R.S."/>
        </authorList>
    </citation>
    <scope>NUCLEOTIDE SEQUENCE [LARGE SCALE GENOMIC DNA]</scope>
    <source>
        <strain evidence="10 11">San Diego</strain>
    </source>
</reference>
<accession>A0A553P7J7</accession>
<dbReference type="GO" id="GO:0005635">
    <property type="term" value="C:nuclear envelope"/>
    <property type="evidence" value="ECO:0007669"/>
    <property type="project" value="TreeGrafter"/>
</dbReference>
<protein>
    <recommendedName>
        <fullName evidence="9">Importin N-terminal domain-containing protein</fullName>
    </recommendedName>
</protein>
<dbReference type="OrthoDB" id="760868at2759"/>
<dbReference type="GO" id="GO:0006606">
    <property type="term" value="P:protein import into nucleus"/>
    <property type="evidence" value="ECO:0007669"/>
    <property type="project" value="TreeGrafter"/>
</dbReference>
<evidence type="ECO:0000256" key="2">
    <source>
        <dbReference type="ARBA" id="ARBA00004496"/>
    </source>
</evidence>
<dbReference type="GO" id="GO:0005829">
    <property type="term" value="C:cytosol"/>
    <property type="evidence" value="ECO:0007669"/>
    <property type="project" value="TreeGrafter"/>
</dbReference>
<dbReference type="FunFam" id="1.25.10.10:FF:000813">
    <property type="entry name" value="D-Importin 7/RanBP7"/>
    <property type="match status" value="1"/>
</dbReference>
<feature type="compositionally biased region" description="Acidic residues" evidence="8">
    <location>
        <begin position="896"/>
        <end position="910"/>
    </location>
</feature>
<evidence type="ECO:0000259" key="9">
    <source>
        <dbReference type="PROSITE" id="PS50166"/>
    </source>
</evidence>
<dbReference type="PROSITE" id="PS50166">
    <property type="entry name" value="IMPORTIN_B_NT"/>
    <property type="match status" value="1"/>
</dbReference>
<keyword evidence="6" id="KW-0653">Protein transport</keyword>
<evidence type="ECO:0000256" key="8">
    <source>
        <dbReference type="SAM" id="MobiDB-lite"/>
    </source>
</evidence>
<proteinExistence type="inferred from homology"/>
<name>A0A553P7J7_TIGCA</name>
<feature type="region of interest" description="Disordered" evidence="8">
    <location>
        <begin position="881"/>
        <end position="910"/>
    </location>
</feature>
<dbReference type="OMA" id="WVAKTSW"/>
<dbReference type="Pfam" id="PF08506">
    <property type="entry name" value="Cse1"/>
    <property type="match status" value="1"/>
</dbReference>
<dbReference type="SUPFAM" id="SSF48371">
    <property type="entry name" value="ARM repeat"/>
    <property type="match status" value="1"/>
</dbReference>
<comment type="similarity">
    <text evidence="3">Belongs to the importin beta family.</text>
</comment>
<evidence type="ECO:0000256" key="4">
    <source>
        <dbReference type="ARBA" id="ARBA00022448"/>
    </source>
</evidence>
<dbReference type="Pfam" id="PF25758">
    <property type="entry name" value="TPR_IPO11"/>
    <property type="match status" value="1"/>
</dbReference>
<evidence type="ECO:0000256" key="1">
    <source>
        <dbReference type="ARBA" id="ARBA00004123"/>
    </source>
</evidence>
<sequence>MNKANVAGLLGQTLDPNLQKNAEAQLDQMQKIIGFPLTLMEIVMDGNAYNLATRQSGVILLKRLIMHSWSEKTFNPIEGGTPPFSIHEQDRACIRQHLVNAVIGAPEALRIQLGVCVATVIKADFPGRWPDVVDQINHHLLATGSVESVIGALLVEYQLVKAYEYKKREDRAPLHDAMRLLMPGTIQLLNNCMQDGSVASAEVRKLILKIFFALTQYLLPLDLLPKESLKAWLERVRHVLLLPVPEATSAVDEDERPQLIWWKEKKWAMHILTRFFERYGSPGNVQKEYKDFAEYYLKEFSEETLKSIFQVLEYHLNGTYVSPRVLQQALNYMNTGVSHSLTWKFIKPYAPRLIEGIIFPLMSYSQEDAELWEVDPYEYIRIKFDIFEDFVSPATAAQTLLHSMCKKRKNVLNVTMDFLMNVVRNETATASQKDGALHMIGTMADILLKQKMYKDKLEEFLTQIIFPEFANPLGHMRARACWMLHYFADIRFKNKAVLGEAFRLTIHCLLNDKDIPVKVEAAIALQMMLTSQGDTAKAFLEPQIGQITLELLNIIRDTENDDLTSVMQKIICSYSEQLTPLATNISEHLVETFIKVVTEGNDESDDKAITAMGLLNTLETLHSVMEDNENVRNQLEPILLKVIHHIFSNSIMEFYEEALTLSCNMTTIAISPNMWSVLELIYQAFQRDAIDYFTDMMPVLHNFITTDTNAFLSKSEYLMAMYNMSKTVLENDSGEDPQCHAGKLLEVIILQCTGRNIDQAIPLFVQLTLARLSQEIKTSELRTMCLQVIIAALLYDQQVFMNSIQASASTHPPEVILKNFLHQWLSDADCFIGVHDRKLSILGLCTIMSVPQMPGVGENAPRFLPALVMLFDGLKRAYELQDDSDDNDSNSGNASLDDEDALESDEDEIDETSNVYLESLSEKLNKSSGGQFQLNASVENGEDDWDSDDEFYEEASLENYTTPIDDEDAVDEYLIFKTTLENVEKVDPKWYAQVIAPLNEEMKHQVQTILTTYEQRKAAKESKSIEKQGGYVFDQQSVPSQFSFGANGNKFNFG</sequence>
<evidence type="ECO:0000313" key="10">
    <source>
        <dbReference type="EMBL" id="TRY73655.1"/>
    </source>
</evidence>
<dbReference type="InterPro" id="IPR011989">
    <property type="entry name" value="ARM-like"/>
</dbReference>
<dbReference type="AlphaFoldDB" id="A0A553P7J7"/>
<evidence type="ECO:0000256" key="3">
    <source>
        <dbReference type="ARBA" id="ARBA00007991"/>
    </source>
</evidence>
<dbReference type="GO" id="GO:0031267">
    <property type="term" value="F:small GTPase binding"/>
    <property type="evidence" value="ECO:0007669"/>
    <property type="project" value="InterPro"/>
</dbReference>
<keyword evidence="4" id="KW-0813">Transport</keyword>
<keyword evidence="7" id="KW-0539">Nucleus</keyword>
<dbReference type="SMART" id="SM00913">
    <property type="entry name" value="IBN_N"/>
    <property type="match status" value="1"/>
</dbReference>
<dbReference type="PANTHER" id="PTHR10997:SF18">
    <property type="entry name" value="D-IMPORTIN 7_RANBP7"/>
    <property type="match status" value="1"/>
</dbReference>
<comment type="subcellular location">
    <subcellularLocation>
        <location evidence="2">Cytoplasm</location>
    </subcellularLocation>
    <subcellularLocation>
        <location evidence="1">Nucleus</location>
    </subcellularLocation>
</comment>
<dbReference type="Proteomes" id="UP000318571">
    <property type="component" value="Chromosome 3"/>
</dbReference>
<comment type="caution">
    <text evidence="10">The sequence shown here is derived from an EMBL/GenBank/DDBJ whole genome shotgun (WGS) entry which is preliminary data.</text>
</comment>
<dbReference type="PANTHER" id="PTHR10997">
    <property type="entry name" value="IMPORTIN-7, 8, 11"/>
    <property type="match status" value="1"/>
</dbReference>
<dbReference type="STRING" id="6832.A0A553P7J7"/>
<keyword evidence="11" id="KW-1185">Reference proteome</keyword>
<organism evidence="10 11">
    <name type="scientific">Tigriopus californicus</name>
    <name type="common">Marine copepod</name>
    <dbReference type="NCBI Taxonomy" id="6832"/>
    <lineage>
        <taxon>Eukaryota</taxon>
        <taxon>Metazoa</taxon>
        <taxon>Ecdysozoa</taxon>
        <taxon>Arthropoda</taxon>
        <taxon>Crustacea</taxon>
        <taxon>Multicrustacea</taxon>
        <taxon>Hexanauplia</taxon>
        <taxon>Copepoda</taxon>
        <taxon>Harpacticoida</taxon>
        <taxon>Harpacticidae</taxon>
        <taxon>Tigriopus</taxon>
    </lineage>
</organism>
<evidence type="ECO:0000256" key="7">
    <source>
        <dbReference type="ARBA" id="ARBA00023242"/>
    </source>
</evidence>
<evidence type="ECO:0000256" key="6">
    <source>
        <dbReference type="ARBA" id="ARBA00022927"/>
    </source>
</evidence>
<evidence type="ECO:0000256" key="5">
    <source>
        <dbReference type="ARBA" id="ARBA00022490"/>
    </source>
</evidence>
<dbReference type="InterPro" id="IPR013713">
    <property type="entry name" value="XPO2_central"/>
</dbReference>
<feature type="domain" description="Importin N-terminal" evidence="9">
    <location>
        <begin position="22"/>
        <end position="104"/>
    </location>
</feature>
<keyword evidence="5" id="KW-0963">Cytoplasm</keyword>
<dbReference type="InterPro" id="IPR016024">
    <property type="entry name" value="ARM-type_fold"/>
</dbReference>
<dbReference type="EMBL" id="VCGU01000007">
    <property type="protein sequence ID" value="TRY73655.1"/>
    <property type="molecule type" value="Genomic_DNA"/>
</dbReference>